<name>A0AAD5GRT6_AMBAR</name>
<proteinExistence type="predicted"/>
<reference evidence="1" key="1">
    <citation type="submission" date="2022-06" db="EMBL/GenBank/DDBJ databases">
        <title>Uncovering the hologenomic basis of an extraordinary plant invasion.</title>
        <authorList>
            <person name="Bieker V.C."/>
            <person name="Martin M.D."/>
            <person name="Gilbert T."/>
            <person name="Hodgins K."/>
            <person name="Battlay P."/>
            <person name="Petersen B."/>
            <person name="Wilson J."/>
        </authorList>
    </citation>
    <scope>NUCLEOTIDE SEQUENCE</scope>
    <source>
        <strain evidence="1">AA19_3_7</strain>
        <tissue evidence="1">Leaf</tissue>
    </source>
</reference>
<accession>A0AAD5GRT6</accession>
<sequence length="166" mass="19449">SGLLHIWSILEESESPKSFHYTGEVGNASNIRFRLDRWAGDVILKDKWPDLYRIEGEKRCNVNQRLGADWHQWRWTRYPATSSELEQIREYMELDANCSIVEAKDRWKWLGYNTGVFTVNSVKKLIVKDRDSMGNFRFNWAAWVPIKCSTCVARRNGKTPHSVRLG</sequence>
<dbReference type="EMBL" id="JAMZMK010005580">
    <property type="protein sequence ID" value="KAI7752937.1"/>
    <property type="molecule type" value="Genomic_DNA"/>
</dbReference>
<gene>
    <name evidence="1" type="ORF">M8C21_024327</name>
</gene>
<protein>
    <submittedName>
        <fullName evidence="1">Uncharacterized protein</fullName>
    </submittedName>
</protein>
<keyword evidence="2" id="KW-1185">Reference proteome</keyword>
<dbReference type="AlphaFoldDB" id="A0AAD5GRT6"/>
<evidence type="ECO:0000313" key="2">
    <source>
        <dbReference type="Proteomes" id="UP001206925"/>
    </source>
</evidence>
<dbReference type="PANTHER" id="PTHR36617">
    <property type="entry name" value="PROTEIN, PUTATIVE-RELATED"/>
    <property type="match status" value="1"/>
</dbReference>
<evidence type="ECO:0000313" key="1">
    <source>
        <dbReference type="EMBL" id="KAI7752937.1"/>
    </source>
</evidence>
<organism evidence="1 2">
    <name type="scientific">Ambrosia artemisiifolia</name>
    <name type="common">Common ragweed</name>
    <dbReference type="NCBI Taxonomy" id="4212"/>
    <lineage>
        <taxon>Eukaryota</taxon>
        <taxon>Viridiplantae</taxon>
        <taxon>Streptophyta</taxon>
        <taxon>Embryophyta</taxon>
        <taxon>Tracheophyta</taxon>
        <taxon>Spermatophyta</taxon>
        <taxon>Magnoliopsida</taxon>
        <taxon>eudicotyledons</taxon>
        <taxon>Gunneridae</taxon>
        <taxon>Pentapetalae</taxon>
        <taxon>asterids</taxon>
        <taxon>campanulids</taxon>
        <taxon>Asterales</taxon>
        <taxon>Asteraceae</taxon>
        <taxon>Asteroideae</taxon>
        <taxon>Heliantheae alliance</taxon>
        <taxon>Heliantheae</taxon>
        <taxon>Ambrosia</taxon>
    </lineage>
</organism>
<dbReference type="Proteomes" id="UP001206925">
    <property type="component" value="Unassembled WGS sequence"/>
</dbReference>
<comment type="caution">
    <text evidence="1">The sequence shown here is derived from an EMBL/GenBank/DDBJ whole genome shotgun (WGS) entry which is preliminary data.</text>
</comment>
<dbReference type="PANTHER" id="PTHR36617:SF15">
    <property type="entry name" value="REVERSE TRANSCRIPTASE ZINC-BINDING DOMAIN-CONTAINING PROTEIN"/>
    <property type="match status" value="1"/>
</dbReference>
<feature type="non-terminal residue" evidence="1">
    <location>
        <position position="1"/>
    </location>
</feature>